<dbReference type="AlphaFoldDB" id="A0AAV2FZP8"/>
<gene>
    <name evidence="2" type="ORF">LTRI10_LOCUS43676</name>
</gene>
<evidence type="ECO:0000259" key="1">
    <source>
        <dbReference type="Pfam" id="PF07727"/>
    </source>
</evidence>
<sequence>MSYDYNMLNLKAKVYGCESYLCGILPDTPTIGSKWVYTIKVLPDGTIERHKARVVALGYTQEHGVDYNETFAPAVRMSTVRTLLAVASMKNWTLSQLDVKNAFLHGDLDEVIYMEKPPGYHVGKHGQVCRLKRSLYGLHGLESSTQL</sequence>
<dbReference type="Proteomes" id="UP001497516">
    <property type="component" value="Chromosome 7"/>
</dbReference>
<organism evidence="2 3">
    <name type="scientific">Linum trigynum</name>
    <dbReference type="NCBI Taxonomy" id="586398"/>
    <lineage>
        <taxon>Eukaryota</taxon>
        <taxon>Viridiplantae</taxon>
        <taxon>Streptophyta</taxon>
        <taxon>Embryophyta</taxon>
        <taxon>Tracheophyta</taxon>
        <taxon>Spermatophyta</taxon>
        <taxon>Magnoliopsida</taxon>
        <taxon>eudicotyledons</taxon>
        <taxon>Gunneridae</taxon>
        <taxon>Pentapetalae</taxon>
        <taxon>rosids</taxon>
        <taxon>fabids</taxon>
        <taxon>Malpighiales</taxon>
        <taxon>Linaceae</taxon>
        <taxon>Linum</taxon>
    </lineage>
</organism>
<feature type="domain" description="Reverse transcriptase Ty1/copia-type" evidence="1">
    <location>
        <begin position="28"/>
        <end position="139"/>
    </location>
</feature>
<accession>A0AAV2FZP8</accession>
<dbReference type="Pfam" id="PF07727">
    <property type="entry name" value="RVT_2"/>
    <property type="match status" value="1"/>
</dbReference>
<dbReference type="EMBL" id="OZ034820">
    <property type="protein sequence ID" value="CAL1403771.1"/>
    <property type="molecule type" value="Genomic_DNA"/>
</dbReference>
<protein>
    <recommendedName>
        <fullName evidence="1">Reverse transcriptase Ty1/copia-type domain-containing protein</fullName>
    </recommendedName>
</protein>
<reference evidence="2 3" key="1">
    <citation type="submission" date="2024-04" db="EMBL/GenBank/DDBJ databases">
        <authorList>
            <person name="Fracassetti M."/>
        </authorList>
    </citation>
    <scope>NUCLEOTIDE SEQUENCE [LARGE SCALE GENOMIC DNA]</scope>
</reference>
<proteinExistence type="predicted"/>
<dbReference type="InterPro" id="IPR013103">
    <property type="entry name" value="RVT_2"/>
</dbReference>
<name>A0AAV2FZP8_9ROSI</name>
<dbReference type="SUPFAM" id="SSF56672">
    <property type="entry name" value="DNA/RNA polymerases"/>
    <property type="match status" value="1"/>
</dbReference>
<evidence type="ECO:0000313" key="3">
    <source>
        <dbReference type="Proteomes" id="UP001497516"/>
    </source>
</evidence>
<evidence type="ECO:0000313" key="2">
    <source>
        <dbReference type="EMBL" id="CAL1403771.1"/>
    </source>
</evidence>
<keyword evidence="3" id="KW-1185">Reference proteome</keyword>
<dbReference type="InterPro" id="IPR043502">
    <property type="entry name" value="DNA/RNA_pol_sf"/>
</dbReference>